<gene>
    <name evidence="1" type="ORF">ACLFYP115_00567</name>
</gene>
<dbReference type="InterPro" id="IPR023198">
    <property type="entry name" value="PGP-like_dom2"/>
</dbReference>
<dbReference type="InterPro" id="IPR023214">
    <property type="entry name" value="HAD_sf"/>
</dbReference>
<dbReference type="InterPro" id="IPR006439">
    <property type="entry name" value="HAD-SF_hydro_IA"/>
</dbReference>
<name>A0A6N2RR43_9FIRM</name>
<dbReference type="EC" id="3.1.3.-" evidence="1"/>
<dbReference type="Pfam" id="PF13419">
    <property type="entry name" value="HAD_2"/>
    <property type="match status" value="1"/>
</dbReference>
<evidence type="ECO:0000313" key="1">
    <source>
        <dbReference type="EMBL" id="VYS82611.1"/>
    </source>
</evidence>
<dbReference type="AlphaFoldDB" id="A0A6N2RR43"/>
<dbReference type="PANTHER" id="PTHR18901:SF38">
    <property type="entry name" value="PSEUDOURIDINE-5'-PHOSPHATASE"/>
    <property type="match status" value="1"/>
</dbReference>
<protein>
    <submittedName>
        <fullName evidence="1">Phosphorylated carbohydrates phosphatase</fullName>
        <ecNumber evidence="1">3.1.3.-</ecNumber>
    </submittedName>
</protein>
<sequence length="214" mass="24664">MKKGLIMDMDGVVVDSELVYVKKFMTWFKKQGIEMGMSDFEKIIGTPYAEAIDYFMEFWGDRTSREEFAEMFAQLKDQVKFNYRDILNPGVKELLTYCREKKIKTTLASGNSMDCIEKMLEECGLESHFDFVISGEKLRRNKPHPDVYLKAMEYMDLEPEQCITLEDSRAGIRASKGAGIFTVAKVPEEYCLPQEEADTKVKRVVDVIPMLKNA</sequence>
<dbReference type="InterPro" id="IPR041492">
    <property type="entry name" value="HAD_2"/>
</dbReference>
<dbReference type="PANTHER" id="PTHR18901">
    <property type="entry name" value="2-DEOXYGLUCOSE-6-PHOSPHATE PHOSPHATASE 2"/>
    <property type="match status" value="1"/>
</dbReference>
<proteinExistence type="predicted"/>
<dbReference type="SUPFAM" id="SSF56784">
    <property type="entry name" value="HAD-like"/>
    <property type="match status" value="1"/>
</dbReference>
<dbReference type="RefSeq" id="WP_006568032.1">
    <property type="nucleotide sequence ID" value="NZ_CACRSQ010000002.1"/>
</dbReference>
<reference evidence="1" key="1">
    <citation type="submission" date="2019-11" db="EMBL/GenBank/DDBJ databases">
        <authorList>
            <person name="Feng L."/>
        </authorList>
    </citation>
    <scope>NUCLEOTIDE SEQUENCE</scope>
    <source>
        <strain evidence="1">AcaccaeLFYP115</strain>
    </source>
</reference>
<dbReference type="GO" id="GO:0016787">
    <property type="term" value="F:hydrolase activity"/>
    <property type="evidence" value="ECO:0007669"/>
    <property type="project" value="UniProtKB-KW"/>
</dbReference>
<dbReference type="PRINTS" id="PR00413">
    <property type="entry name" value="HADHALOGNASE"/>
</dbReference>
<keyword evidence="1" id="KW-0378">Hydrolase</keyword>
<dbReference type="InterPro" id="IPR036412">
    <property type="entry name" value="HAD-like_sf"/>
</dbReference>
<dbReference type="NCBIfam" id="TIGR01509">
    <property type="entry name" value="HAD-SF-IA-v3"/>
    <property type="match status" value="1"/>
</dbReference>
<dbReference type="EMBL" id="CACRSQ010000002">
    <property type="protein sequence ID" value="VYS82611.1"/>
    <property type="molecule type" value="Genomic_DNA"/>
</dbReference>
<dbReference type="Gene3D" id="1.10.150.240">
    <property type="entry name" value="Putative phosphatase, domain 2"/>
    <property type="match status" value="1"/>
</dbReference>
<dbReference type="SFLD" id="SFLDG01129">
    <property type="entry name" value="C1.5:_HAD__Beta-PGM__Phosphata"/>
    <property type="match status" value="1"/>
</dbReference>
<dbReference type="Gene3D" id="3.40.50.1000">
    <property type="entry name" value="HAD superfamily/HAD-like"/>
    <property type="match status" value="1"/>
</dbReference>
<accession>A0A6N2RR43</accession>
<dbReference type="SFLD" id="SFLDS00003">
    <property type="entry name" value="Haloacid_Dehalogenase"/>
    <property type="match status" value="1"/>
</dbReference>
<organism evidence="1">
    <name type="scientific">Anaerostipes caccae</name>
    <dbReference type="NCBI Taxonomy" id="105841"/>
    <lineage>
        <taxon>Bacteria</taxon>
        <taxon>Bacillati</taxon>
        <taxon>Bacillota</taxon>
        <taxon>Clostridia</taxon>
        <taxon>Lachnospirales</taxon>
        <taxon>Lachnospiraceae</taxon>
        <taxon>Anaerostipes</taxon>
    </lineage>
</organism>
<dbReference type="SFLD" id="SFLDG01135">
    <property type="entry name" value="C1.5.6:_HAD__Beta-PGM__Phospha"/>
    <property type="match status" value="1"/>
</dbReference>